<dbReference type="EMBL" id="CM043015">
    <property type="protein sequence ID" value="KAI4471880.1"/>
    <property type="molecule type" value="Genomic_DNA"/>
</dbReference>
<keyword evidence="2" id="KW-1185">Reference proteome</keyword>
<evidence type="ECO:0000313" key="2">
    <source>
        <dbReference type="Proteomes" id="UP001056778"/>
    </source>
</evidence>
<comment type="caution">
    <text evidence="1">The sequence shown here is derived from an EMBL/GenBank/DDBJ whole genome shotgun (WGS) entry which is preliminary data.</text>
</comment>
<sequence length="256" mass="29115">MERGFEKASSDSLPAVDLDMITAFFATNSKFLSTEIQNVKIRASKTDYGDKAIGYVQLKRDGNICIVNARIAPEHKIHSKQYKVSAVINETEEDVISCECIDCAAAEGGCKHAVAFLMWLHRRSEEVEVTSTTCYWKKPALAEVGQSTKKYPIFGAIPDGISEDYCVEVKYPSKEKTVSSYVKDGQIITKYYMQIQMQMYFAHKMKGLFCVAAPVFETTKVVDIYNIKIDKEKCEEYFNSAENYWIDLICPLFRNM</sequence>
<gene>
    <name evidence="1" type="ORF">MML48_1g11606</name>
</gene>
<reference evidence="1" key="1">
    <citation type="submission" date="2022-04" db="EMBL/GenBank/DDBJ databases">
        <title>Chromosome-scale genome assembly of Holotrichia oblita Faldermann.</title>
        <authorList>
            <person name="Rongchong L."/>
        </authorList>
    </citation>
    <scope>NUCLEOTIDE SEQUENCE</scope>
    <source>
        <strain evidence="1">81SQS9</strain>
    </source>
</reference>
<protein>
    <submittedName>
        <fullName evidence="1">Uncharacterized protein</fullName>
    </submittedName>
</protein>
<proteinExistence type="predicted"/>
<evidence type="ECO:0000313" key="1">
    <source>
        <dbReference type="EMBL" id="KAI4471880.1"/>
    </source>
</evidence>
<name>A0ACB9TZ72_HOLOL</name>
<dbReference type="Proteomes" id="UP001056778">
    <property type="component" value="Chromosome 1"/>
</dbReference>
<accession>A0ACB9TZ72</accession>
<organism evidence="1 2">
    <name type="scientific">Holotrichia oblita</name>
    <name type="common">Chafer beetle</name>
    <dbReference type="NCBI Taxonomy" id="644536"/>
    <lineage>
        <taxon>Eukaryota</taxon>
        <taxon>Metazoa</taxon>
        <taxon>Ecdysozoa</taxon>
        <taxon>Arthropoda</taxon>
        <taxon>Hexapoda</taxon>
        <taxon>Insecta</taxon>
        <taxon>Pterygota</taxon>
        <taxon>Neoptera</taxon>
        <taxon>Endopterygota</taxon>
        <taxon>Coleoptera</taxon>
        <taxon>Polyphaga</taxon>
        <taxon>Scarabaeiformia</taxon>
        <taxon>Scarabaeidae</taxon>
        <taxon>Melolonthinae</taxon>
        <taxon>Holotrichia</taxon>
    </lineage>
</organism>